<dbReference type="RefSeq" id="WP_165404595.1">
    <property type="nucleotide sequence ID" value="NZ_SGXC01000001.1"/>
</dbReference>
<dbReference type="AlphaFoldDB" id="A0A4Q7NQ96"/>
<evidence type="ECO:0000256" key="2">
    <source>
        <dbReference type="SAM" id="SignalP"/>
    </source>
</evidence>
<dbReference type="Pfam" id="PF03401">
    <property type="entry name" value="TctC"/>
    <property type="match status" value="1"/>
</dbReference>
<evidence type="ECO:0000313" key="4">
    <source>
        <dbReference type="Proteomes" id="UP000292445"/>
    </source>
</evidence>
<accession>A0A4Q7NQ96</accession>
<dbReference type="EMBL" id="SGXC01000001">
    <property type="protein sequence ID" value="RZS86750.1"/>
    <property type="molecule type" value="Genomic_DNA"/>
</dbReference>
<dbReference type="SUPFAM" id="SSF53850">
    <property type="entry name" value="Periplasmic binding protein-like II"/>
    <property type="match status" value="1"/>
</dbReference>
<protein>
    <submittedName>
        <fullName evidence="3">Tripartite-type tricarboxylate transporter receptor subunit TctC</fullName>
    </submittedName>
</protein>
<dbReference type="PIRSF" id="PIRSF017082">
    <property type="entry name" value="YflP"/>
    <property type="match status" value="1"/>
</dbReference>
<name>A0A4Q7NQ96_9BURK</name>
<dbReference type="Gene3D" id="3.40.190.10">
    <property type="entry name" value="Periplasmic binding protein-like II"/>
    <property type="match status" value="1"/>
</dbReference>
<keyword evidence="4" id="KW-1185">Reference proteome</keyword>
<feature type="signal peptide" evidence="2">
    <location>
        <begin position="1"/>
        <end position="24"/>
    </location>
</feature>
<proteinExistence type="inferred from homology"/>
<keyword evidence="3" id="KW-0675">Receptor</keyword>
<dbReference type="InterPro" id="IPR005064">
    <property type="entry name" value="BUG"/>
</dbReference>
<feature type="chain" id="PRO_5020773781" evidence="2">
    <location>
        <begin position="25"/>
        <end position="324"/>
    </location>
</feature>
<evidence type="ECO:0000313" key="3">
    <source>
        <dbReference type="EMBL" id="RZS86750.1"/>
    </source>
</evidence>
<comment type="caution">
    <text evidence="3">The sequence shown here is derived from an EMBL/GenBank/DDBJ whole genome shotgun (WGS) entry which is preliminary data.</text>
</comment>
<dbReference type="Gene3D" id="3.40.190.150">
    <property type="entry name" value="Bordetella uptake gene, domain 1"/>
    <property type="match status" value="1"/>
</dbReference>
<sequence>MKLARLTGALCALGLAVAAGQAGAAGWPDRPVRIVVSSGAGGTADIVARLLAQKLEAAFGQPFIVENRPGAGGHVGAAQVARSPADGYVWLMSGSPTHSVGPHLYKNLPYDPMRDVPPAAMVAIAPNLLVVNRELPVRSVAELVALAREKPDALTYSSAGNGTSGHLAGALLQSMAGVRFKHVPYKTGPDAVTSVIAGDVSMTFFTVPAVMKQVQAGRLHALAVTSSARTSLAPDLPTVAEAGYPGFDVLGWYALFAPKDTPAQIVDRLSAQVERILAQADVHERLQQLGAEPHYLDAKDLTAYVAAESPKWKTLIEASGARVD</sequence>
<dbReference type="CDD" id="cd07012">
    <property type="entry name" value="PBP2_Bug_TTT"/>
    <property type="match status" value="1"/>
</dbReference>
<dbReference type="Proteomes" id="UP000292445">
    <property type="component" value="Unassembled WGS sequence"/>
</dbReference>
<organism evidence="3 4">
    <name type="scientific">Pigmentiphaga kullae</name>
    <dbReference type="NCBI Taxonomy" id="151784"/>
    <lineage>
        <taxon>Bacteria</taxon>
        <taxon>Pseudomonadati</taxon>
        <taxon>Pseudomonadota</taxon>
        <taxon>Betaproteobacteria</taxon>
        <taxon>Burkholderiales</taxon>
        <taxon>Alcaligenaceae</taxon>
        <taxon>Pigmentiphaga</taxon>
    </lineage>
</organism>
<comment type="similarity">
    <text evidence="1">Belongs to the UPF0065 (bug) family.</text>
</comment>
<keyword evidence="2" id="KW-0732">Signal</keyword>
<reference evidence="3 4" key="1">
    <citation type="submission" date="2019-02" db="EMBL/GenBank/DDBJ databases">
        <title>Genomic Encyclopedia of Type Strains, Phase IV (KMG-IV): sequencing the most valuable type-strain genomes for metagenomic binning, comparative biology and taxonomic classification.</title>
        <authorList>
            <person name="Goeker M."/>
        </authorList>
    </citation>
    <scope>NUCLEOTIDE SEQUENCE [LARGE SCALE GENOMIC DNA]</scope>
    <source>
        <strain evidence="3 4">K24</strain>
    </source>
</reference>
<gene>
    <name evidence="3" type="ORF">EV675_2799</name>
</gene>
<evidence type="ECO:0000256" key="1">
    <source>
        <dbReference type="ARBA" id="ARBA00006987"/>
    </source>
</evidence>
<dbReference type="InterPro" id="IPR042100">
    <property type="entry name" value="Bug_dom1"/>
</dbReference>
<dbReference type="PANTHER" id="PTHR42928">
    <property type="entry name" value="TRICARBOXYLATE-BINDING PROTEIN"/>
    <property type="match status" value="1"/>
</dbReference>
<dbReference type="PANTHER" id="PTHR42928:SF5">
    <property type="entry name" value="BLR1237 PROTEIN"/>
    <property type="match status" value="1"/>
</dbReference>